<gene>
    <name evidence="1" type="ORF">RUMHYD_03362</name>
</gene>
<protein>
    <submittedName>
        <fullName evidence="1">Uncharacterized protein</fullName>
    </submittedName>
</protein>
<evidence type="ECO:0000313" key="2">
    <source>
        <dbReference type="Proteomes" id="UP000003100"/>
    </source>
</evidence>
<dbReference type="Proteomes" id="UP000003100">
    <property type="component" value="Unassembled WGS sequence"/>
</dbReference>
<name>C0CR49_BLAHS</name>
<dbReference type="PATRIC" id="fig|476272.21.peg.639"/>
<sequence>MIVLPVAVGSTVYEIIEESVPYHHFYINSYTVEDVSAKAVMYGGDWTDLSYPNLYFSLADAEKALKKRKQGNSLYNGNIGNI</sequence>
<comment type="caution">
    <text evidence="1">The sequence shown here is derived from an EMBL/GenBank/DDBJ whole genome shotgun (WGS) entry which is preliminary data.</text>
</comment>
<reference evidence="1 2" key="2">
    <citation type="submission" date="2009-02" db="EMBL/GenBank/DDBJ databases">
        <title>Draft genome sequence of Blautia hydrogenotrophica DSM 10507 (Ruminococcus hydrogenotrophicus DSM 10507).</title>
        <authorList>
            <person name="Sudarsanam P."/>
            <person name="Ley R."/>
            <person name="Guruge J."/>
            <person name="Turnbaugh P.J."/>
            <person name="Mahowald M."/>
            <person name="Liep D."/>
            <person name="Gordon J."/>
        </authorList>
    </citation>
    <scope>NUCLEOTIDE SEQUENCE [LARGE SCALE GENOMIC DNA]</scope>
    <source>
        <strain evidence="2">DSM 10507 / JCM 14656 / S5a33</strain>
    </source>
</reference>
<proteinExistence type="predicted"/>
<dbReference type="HOGENOM" id="CLU_2551536_0_0_9"/>
<accession>C0CR49</accession>
<dbReference type="EMBL" id="ACBZ01000177">
    <property type="protein sequence ID" value="EEG47812.1"/>
    <property type="molecule type" value="Genomic_DNA"/>
</dbReference>
<reference evidence="1 2" key="1">
    <citation type="submission" date="2009-01" db="EMBL/GenBank/DDBJ databases">
        <authorList>
            <person name="Fulton L."/>
            <person name="Clifton S."/>
            <person name="Fulton B."/>
            <person name="Xu J."/>
            <person name="Minx P."/>
            <person name="Pepin K.H."/>
            <person name="Johnson M."/>
            <person name="Bhonagiri V."/>
            <person name="Nash W.E."/>
            <person name="Mardis E.R."/>
            <person name="Wilson R.K."/>
        </authorList>
    </citation>
    <scope>NUCLEOTIDE SEQUENCE [LARGE SCALE GENOMIC DNA]</scope>
    <source>
        <strain evidence="2">DSM 10507 / JCM 14656 / S5a33</strain>
    </source>
</reference>
<organism evidence="1 2">
    <name type="scientific">Blautia hydrogenotrophica (strain DSM 10507 / JCM 14656 / S5a33)</name>
    <name type="common">Ruminococcus hydrogenotrophicus</name>
    <dbReference type="NCBI Taxonomy" id="476272"/>
    <lineage>
        <taxon>Bacteria</taxon>
        <taxon>Bacillati</taxon>
        <taxon>Bacillota</taxon>
        <taxon>Clostridia</taxon>
        <taxon>Lachnospirales</taxon>
        <taxon>Lachnospiraceae</taxon>
        <taxon>Blautia</taxon>
    </lineage>
</organism>
<dbReference type="AlphaFoldDB" id="C0CR49"/>
<keyword evidence="2" id="KW-1185">Reference proteome</keyword>
<evidence type="ECO:0000313" key="1">
    <source>
        <dbReference type="EMBL" id="EEG47812.1"/>
    </source>
</evidence>